<dbReference type="Pfam" id="PF00723">
    <property type="entry name" value="Glyco_hydro_15"/>
    <property type="match status" value="1"/>
</dbReference>
<dbReference type="Proteomes" id="UP001242995">
    <property type="component" value="Unassembled WGS sequence"/>
</dbReference>
<dbReference type="GO" id="GO:0005975">
    <property type="term" value="P:carbohydrate metabolic process"/>
    <property type="evidence" value="ECO:0007669"/>
    <property type="project" value="InterPro"/>
</dbReference>
<proteinExistence type="predicted"/>
<dbReference type="InterPro" id="IPR008928">
    <property type="entry name" value="6-hairpin_glycosidase_sf"/>
</dbReference>
<organism evidence="2 5">
    <name type="scientific">Arthrobacter bambusae</name>
    <dbReference type="NCBI Taxonomy" id="1338426"/>
    <lineage>
        <taxon>Bacteria</taxon>
        <taxon>Bacillati</taxon>
        <taxon>Actinomycetota</taxon>
        <taxon>Actinomycetes</taxon>
        <taxon>Micrococcales</taxon>
        <taxon>Micrococcaceae</taxon>
        <taxon>Arthrobacter</taxon>
    </lineage>
</organism>
<evidence type="ECO:0000313" key="4">
    <source>
        <dbReference type="Proteomes" id="UP001230951"/>
    </source>
</evidence>
<reference evidence="2 4" key="1">
    <citation type="submission" date="2023-07" db="EMBL/GenBank/DDBJ databases">
        <title>Sorghum-associated microbial communities from plants grown in Nebraska, USA.</title>
        <authorList>
            <person name="Schachtman D."/>
        </authorList>
    </citation>
    <scope>NUCLEOTIDE SEQUENCE</scope>
    <source>
        <strain evidence="2">DS1006</strain>
        <strain evidence="3 4">DS1016</strain>
    </source>
</reference>
<dbReference type="EMBL" id="JAUSTF010000001">
    <property type="protein sequence ID" value="MDQ0179395.1"/>
    <property type="molecule type" value="Genomic_DNA"/>
</dbReference>
<evidence type="ECO:0000313" key="2">
    <source>
        <dbReference type="EMBL" id="MDP9903951.1"/>
    </source>
</evidence>
<sequence length="395" mass="43148">MIDKSMQSSTVACNGDPAVRSIVQAGIRLILEQQTPGGAYPASPSFSAYAGYCWFRDGSYIADAMSASGHIESAERFFDWCSNALTSRAGRIRRIAAESLAGRPVAADQMLPTRFTLDGGEGSDDWWDFQLDGYGTWLWALAEHSARHDRPLERWAEAIDLTVDYLSVSWQRPCYDWWEESAQHVHVSTLGCIASGLASIAQTGLIGKSLSERAASTAHEIRRRVQNEGVQDGHLTKWLGTDTVDASLVSLIAPMNFLPPHSPLSAGTIAVIEEQLTVDNGVHRYLADTYYGGGQWPLLSCFLGLAHAASGNRTRAHELLEWTASTAGANDELPEQVDHHLLDPDHLQPWNERWGSSANPLLWSHAMFIRLAIALGVPYDTAGPTPAPAAKENAK</sequence>
<dbReference type="Gene3D" id="1.50.10.10">
    <property type="match status" value="1"/>
</dbReference>
<protein>
    <submittedName>
        <fullName evidence="2">GH15 family glucan-1,4-alpha-glucosidase</fullName>
    </submittedName>
</protein>
<evidence type="ECO:0000313" key="5">
    <source>
        <dbReference type="Proteomes" id="UP001242995"/>
    </source>
</evidence>
<dbReference type="AlphaFoldDB" id="A0AAW8DDG0"/>
<name>A0AAW8DDG0_9MICC</name>
<evidence type="ECO:0000259" key="1">
    <source>
        <dbReference type="Pfam" id="PF00723"/>
    </source>
</evidence>
<evidence type="ECO:0000313" key="3">
    <source>
        <dbReference type="EMBL" id="MDQ0179395.1"/>
    </source>
</evidence>
<dbReference type="PANTHER" id="PTHR31616">
    <property type="entry name" value="TREHALASE"/>
    <property type="match status" value="1"/>
</dbReference>
<dbReference type="GO" id="GO:0004553">
    <property type="term" value="F:hydrolase activity, hydrolyzing O-glycosyl compounds"/>
    <property type="evidence" value="ECO:0007669"/>
    <property type="project" value="TreeGrafter"/>
</dbReference>
<accession>A0AAW8DDG0</accession>
<dbReference type="SUPFAM" id="SSF48208">
    <property type="entry name" value="Six-hairpin glycosidases"/>
    <property type="match status" value="1"/>
</dbReference>
<keyword evidence="4" id="KW-1185">Reference proteome</keyword>
<comment type="caution">
    <text evidence="2">The sequence shown here is derived from an EMBL/GenBank/DDBJ whole genome shotgun (WGS) entry which is preliminary data.</text>
</comment>
<dbReference type="InterPro" id="IPR012341">
    <property type="entry name" value="6hp_glycosidase-like_sf"/>
</dbReference>
<gene>
    <name evidence="2" type="ORF">J2S90_000897</name>
    <name evidence="3" type="ORF">J2S93_000802</name>
</gene>
<dbReference type="InterPro" id="IPR011613">
    <property type="entry name" value="GH15-like"/>
</dbReference>
<dbReference type="RefSeq" id="WP_284988278.1">
    <property type="nucleotide sequence ID" value="NZ_JAUSRG010000002.1"/>
</dbReference>
<dbReference type="Proteomes" id="UP001230951">
    <property type="component" value="Unassembled WGS sequence"/>
</dbReference>
<dbReference type="PANTHER" id="PTHR31616:SF0">
    <property type="entry name" value="GLUCAN 1,4-ALPHA-GLUCOSIDASE"/>
    <property type="match status" value="1"/>
</dbReference>
<feature type="domain" description="GH15-like" evidence="1">
    <location>
        <begin position="27"/>
        <end position="302"/>
    </location>
</feature>
<dbReference type="EMBL" id="JAUSRG010000002">
    <property type="protein sequence ID" value="MDP9903951.1"/>
    <property type="molecule type" value="Genomic_DNA"/>
</dbReference>